<dbReference type="AlphaFoldDB" id="A0A9Q1CHA6"/>
<evidence type="ECO:0000313" key="3">
    <source>
        <dbReference type="Proteomes" id="UP001152320"/>
    </source>
</evidence>
<dbReference type="PANTHER" id="PTHR21301">
    <property type="entry name" value="REVERSE TRANSCRIPTASE"/>
    <property type="match status" value="1"/>
</dbReference>
<comment type="caution">
    <text evidence="2">The sequence shown here is derived from an EMBL/GenBank/DDBJ whole genome shotgun (WGS) entry which is preliminary data.</text>
</comment>
<proteinExistence type="predicted"/>
<dbReference type="Proteomes" id="UP001152320">
    <property type="component" value="Chromosome 3"/>
</dbReference>
<evidence type="ECO:0000259" key="1">
    <source>
        <dbReference type="Pfam" id="PF26215"/>
    </source>
</evidence>
<accession>A0A9Q1CHA6</accession>
<feature type="domain" description="Helix-turn-helix" evidence="1">
    <location>
        <begin position="100"/>
        <end position="159"/>
    </location>
</feature>
<sequence>MAPGNACLGMGLMEEKLWETFPLKPTEWCRHIDDIWGIWPHGKDAFLSWKSNNQKLFPGELEFTAAFSNTSLPFLDLSLTLSNDVIHTKLFTKSLCTDPMYVNYSSFHPRNVLDNIAYSQALRFNALCSENSDKEKCFLDLEKNLVSRGYPSKIVHEKISKADGHSRAHILKKASIKKSNRTKFKAPVVVTRNPHHPPFRDIFQKHFHILQLSTIMRKEIKAPPKVVFRTPPNLRKLLVHSTLKADVEPPNAKGLL</sequence>
<dbReference type="PANTHER" id="PTHR21301:SF10">
    <property type="entry name" value="REVERSE TRANSCRIPTASE DOMAIN-CONTAINING PROTEIN"/>
    <property type="match status" value="1"/>
</dbReference>
<keyword evidence="3" id="KW-1185">Reference proteome</keyword>
<organism evidence="2 3">
    <name type="scientific">Holothuria leucospilota</name>
    <name type="common">Black long sea cucumber</name>
    <name type="synonym">Mertensiothuria leucospilota</name>
    <dbReference type="NCBI Taxonomy" id="206669"/>
    <lineage>
        <taxon>Eukaryota</taxon>
        <taxon>Metazoa</taxon>
        <taxon>Echinodermata</taxon>
        <taxon>Eleutherozoa</taxon>
        <taxon>Echinozoa</taxon>
        <taxon>Holothuroidea</taxon>
        <taxon>Aspidochirotacea</taxon>
        <taxon>Aspidochirotida</taxon>
        <taxon>Holothuriidae</taxon>
        <taxon>Holothuria</taxon>
    </lineage>
</organism>
<evidence type="ECO:0000313" key="2">
    <source>
        <dbReference type="EMBL" id="KAJ8044738.1"/>
    </source>
</evidence>
<protein>
    <recommendedName>
        <fullName evidence="1">Helix-turn-helix domain-containing protein</fullName>
    </recommendedName>
</protein>
<name>A0A9Q1CHA6_HOLLE</name>
<dbReference type="Pfam" id="PF26215">
    <property type="entry name" value="HTH_animal"/>
    <property type="match status" value="1"/>
</dbReference>
<gene>
    <name evidence="2" type="ORF">HOLleu_07572</name>
</gene>
<dbReference type="EMBL" id="JAIZAY010000003">
    <property type="protein sequence ID" value="KAJ8044738.1"/>
    <property type="molecule type" value="Genomic_DNA"/>
</dbReference>
<reference evidence="2" key="1">
    <citation type="submission" date="2021-10" db="EMBL/GenBank/DDBJ databases">
        <title>Tropical sea cucumber genome reveals ecological adaptation and Cuvierian tubules defense mechanism.</title>
        <authorList>
            <person name="Chen T."/>
        </authorList>
    </citation>
    <scope>NUCLEOTIDE SEQUENCE</scope>
    <source>
        <strain evidence="2">Nanhai2018</strain>
        <tissue evidence="2">Muscle</tissue>
    </source>
</reference>
<dbReference type="InterPro" id="IPR058912">
    <property type="entry name" value="HTH_animal"/>
</dbReference>